<comment type="similarity">
    <text evidence="1">Belongs to the ETF alpha-subunit/FixB family.</text>
</comment>
<evidence type="ECO:0000256" key="7">
    <source>
        <dbReference type="ARBA" id="ARBA00079299"/>
    </source>
</evidence>
<dbReference type="PIRSF" id="PIRSF000089">
    <property type="entry name" value="Electra_flavoP_a"/>
    <property type="match status" value="1"/>
</dbReference>
<dbReference type="InterPro" id="IPR014730">
    <property type="entry name" value="ETF_a/b_N"/>
</dbReference>
<evidence type="ECO:0000256" key="8">
    <source>
        <dbReference type="PIRSR" id="PIRSR000089-1"/>
    </source>
</evidence>
<dbReference type="InterPro" id="IPR033947">
    <property type="entry name" value="ETF_alpha_N"/>
</dbReference>
<dbReference type="RefSeq" id="WP_092219350.1">
    <property type="nucleotide sequence ID" value="NZ_FNJI01000003.1"/>
</dbReference>
<evidence type="ECO:0000313" key="10">
    <source>
        <dbReference type="EMBL" id="SDO53330.1"/>
    </source>
</evidence>
<dbReference type="InterPro" id="IPR014729">
    <property type="entry name" value="Rossmann-like_a/b/a_fold"/>
</dbReference>
<feature type="binding site" evidence="8">
    <location>
        <begin position="266"/>
        <end position="273"/>
    </location>
    <ligand>
        <name>FAD</name>
        <dbReference type="ChEBI" id="CHEBI:57692"/>
    </ligand>
</feature>
<keyword evidence="11" id="KW-1185">Reference proteome</keyword>
<dbReference type="FunFam" id="3.40.50.1220:FF:000001">
    <property type="entry name" value="Electron transfer flavoprotein, alpha subunit"/>
    <property type="match status" value="1"/>
</dbReference>
<dbReference type="SUPFAM" id="SSF52467">
    <property type="entry name" value="DHS-like NAD/FAD-binding domain"/>
    <property type="match status" value="1"/>
</dbReference>
<feature type="binding site" evidence="8">
    <location>
        <begin position="235"/>
        <end position="236"/>
    </location>
    <ligand>
        <name>FAD</name>
        <dbReference type="ChEBI" id="CHEBI:57692"/>
    </ligand>
</feature>
<dbReference type="GO" id="GO:0033539">
    <property type="term" value="P:fatty acid beta-oxidation using acyl-CoA dehydrogenase"/>
    <property type="evidence" value="ECO:0007669"/>
    <property type="project" value="TreeGrafter"/>
</dbReference>
<dbReference type="InterPro" id="IPR029035">
    <property type="entry name" value="DHS-like_NAD/FAD-binding_dom"/>
</dbReference>
<dbReference type="OrthoDB" id="9770286at2"/>
<keyword evidence="3 8" id="KW-0274">FAD</keyword>
<sequence length="322" mass="33866">MAQGVAVIAEYGNDGFRKISLEAVCEGKRLASELGQNLTAVVLGAEVAEGAAELAKYGADRIIVADDAQLKSFQAEPYANVLAAILQETEPSMVLMGATANGIELGARVAAKLQVGLANECTGFSLENGRLVATRPLYGGRVIAEVDIEGTPQMASVRPNMMKIEENEVPVEISRFAVDTGEVKVELLEENVVVSSKVELTEADYVISGGRGMNGDDFAILEELADLLGGAVGASRNAVDAGWRPHSDQVGQTGKVVSPKLYLACGISGAMQHTAGISTSNTIVAVNNDPDALIFRVADYCIVDDLFEVVPAITKEIRAIKG</sequence>
<dbReference type="PANTHER" id="PTHR43153:SF1">
    <property type="entry name" value="ELECTRON TRANSFER FLAVOPROTEIN SUBUNIT ALPHA, MITOCHONDRIAL"/>
    <property type="match status" value="1"/>
</dbReference>
<evidence type="ECO:0000256" key="4">
    <source>
        <dbReference type="ARBA" id="ARBA00022982"/>
    </source>
</evidence>
<evidence type="ECO:0000256" key="3">
    <source>
        <dbReference type="ARBA" id="ARBA00022827"/>
    </source>
</evidence>
<gene>
    <name evidence="10" type="ORF">SAMN05660330_00440</name>
</gene>
<evidence type="ECO:0000256" key="6">
    <source>
        <dbReference type="ARBA" id="ARBA00068674"/>
    </source>
</evidence>
<keyword evidence="4" id="KW-0813">Transport</keyword>
<dbReference type="SUPFAM" id="SSF52402">
    <property type="entry name" value="Adenine nucleotide alpha hydrolases-like"/>
    <property type="match status" value="1"/>
</dbReference>
<organism evidence="10 11">
    <name type="scientific">Desulforhopalus singaporensis</name>
    <dbReference type="NCBI Taxonomy" id="91360"/>
    <lineage>
        <taxon>Bacteria</taxon>
        <taxon>Pseudomonadati</taxon>
        <taxon>Thermodesulfobacteriota</taxon>
        <taxon>Desulfobulbia</taxon>
        <taxon>Desulfobulbales</taxon>
        <taxon>Desulfocapsaceae</taxon>
        <taxon>Desulforhopalus</taxon>
    </lineage>
</organism>
<evidence type="ECO:0000256" key="1">
    <source>
        <dbReference type="ARBA" id="ARBA00005817"/>
    </source>
</evidence>
<dbReference type="STRING" id="91360.SAMN05660330_00440"/>
<evidence type="ECO:0000256" key="5">
    <source>
        <dbReference type="ARBA" id="ARBA00025649"/>
    </source>
</evidence>
<dbReference type="PANTHER" id="PTHR43153">
    <property type="entry name" value="ELECTRON TRANSFER FLAVOPROTEIN ALPHA"/>
    <property type="match status" value="1"/>
</dbReference>
<dbReference type="Gene3D" id="3.40.50.620">
    <property type="entry name" value="HUPs"/>
    <property type="match status" value="1"/>
</dbReference>
<dbReference type="EMBL" id="FNJI01000003">
    <property type="protein sequence ID" value="SDO53330.1"/>
    <property type="molecule type" value="Genomic_DNA"/>
</dbReference>
<dbReference type="InterPro" id="IPR014731">
    <property type="entry name" value="ETF_asu_C"/>
</dbReference>
<dbReference type="CDD" id="cd01715">
    <property type="entry name" value="ETF_alpha"/>
    <property type="match status" value="1"/>
</dbReference>
<dbReference type="Pfam" id="PF00766">
    <property type="entry name" value="ETF_alpha"/>
    <property type="match status" value="1"/>
</dbReference>
<accession>A0A1H0KC19</accession>
<evidence type="ECO:0000313" key="11">
    <source>
        <dbReference type="Proteomes" id="UP000199073"/>
    </source>
</evidence>
<reference evidence="10 11" key="1">
    <citation type="submission" date="2016-10" db="EMBL/GenBank/DDBJ databases">
        <authorList>
            <person name="de Groot N.N."/>
        </authorList>
    </citation>
    <scope>NUCLEOTIDE SEQUENCE [LARGE SCALE GENOMIC DNA]</scope>
    <source>
        <strain evidence="10 11">DSM 12130</strain>
    </source>
</reference>
<keyword evidence="2" id="KW-0285">Flavoprotein</keyword>
<dbReference type="InterPro" id="IPR001308">
    <property type="entry name" value="ETF_a/FixB"/>
</dbReference>
<feature type="domain" description="Electron transfer flavoprotein alpha/beta-subunit N-terminal" evidence="9">
    <location>
        <begin position="5"/>
        <end position="192"/>
    </location>
</feature>
<dbReference type="Pfam" id="PF01012">
    <property type="entry name" value="ETF"/>
    <property type="match status" value="1"/>
</dbReference>
<dbReference type="AlphaFoldDB" id="A0A1H0KC19"/>
<dbReference type="SMART" id="SM00893">
    <property type="entry name" value="ETF"/>
    <property type="match status" value="1"/>
</dbReference>
<evidence type="ECO:0000259" key="9">
    <source>
        <dbReference type="SMART" id="SM00893"/>
    </source>
</evidence>
<dbReference type="GO" id="GO:0009055">
    <property type="term" value="F:electron transfer activity"/>
    <property type="evidence" value="ECO:0007669"/>
    <property type="project" value="InterPro"/>
</dbReference>
<dbReference type="Gene3D" id="3.40.50.1220">
    <property type="entry name" value="TPP-binding domain"/>
    <property type="match status" value="1"/>
</dbReference>
<comment type="cofactor">
    <cofactor evidence="8">
        <name>FAD</name>
        <dbReference type="ChEBI" id="CHEBI:57692"/>
    </cofactor>
    <text evidence="8">Binds 1 FAD per dimer.</text>
</comment>
<evidence type="ECO:0000256" key="2">
    <source>
        <dbReference type="ARBA" id="ARBA00022630"/>
    </source>
</evidence>
<feature type="binding site" evidence="8">
    <location>
        <position position="287"/>
    </location>
    <ligand>
        <name>FAD</name>
        <dbReference type="ChEBI" id="CHEBI:57692"/>
    </ligand>
</feature>
<proteinExistence type="inferred from homology"/>
<feature type="binding site" evidence="8">
    <location>
        <begin position="249"/>
        <end position="253"/>
    </location>
    <ligand>
        <name>FAD</name>
        <dbReference type="ChEBI" id="CHEBI:57692"/>
    </ligand>
</feature>
<feature type="binding site" evidence="8">
    <location>
        <position position="211"/>
    </location>
    <ligand>
        <name>FAD</name>
        <dbReference type="ChEBI" id="CHEBI:57692"/>
    </ligand>
</feature>
<dbReference type="Proteomes" id="UP000199073">
    <property type="component" value="Unassembled WGS sequence"/>
</dbReference>
<name>A0A1H0KC19_9BACT</name>
<comment type="function">
    <text evidence="5">The electron transfer flavoprotein serves as a specific electron acceptor for other dehydrogenases. It transfers the electrons to the main respiratory chain via ETF-ubiquinone oxidoreductase (ETF dehydrogenase).</text>
</comment>
<protein>
    <recommendedName>
        <fullName evidence="6">Electron transfer flavoprotein subunit alpha</fullName>
    </recommendedName>
    <alternativeName>
        <fullName evidence="7">Electron transfer flavoprotein large subunit</fullName>
    </alternativeName>
</protein>
<keyword evidence="4" id="KW-0249">Electron transport</keyword>
<dbReference type="GO" id="GO:0050660">
    <property type="term" value="F:flavin adenine dinucleotide binding"/>
    <property type="evidence" value="ECO:0007669"/>
    <property type="project" value="InterPro"/>
</dbReference>